<comment type="cofactor">
    <cofactor evidence="1">
        <name>Mn(2+)</name>
        <dbReference type="ChEBI" id="CHEBI:29035"/>
    </cofactor>
</comment>
<evidence type="ECO:0000313" key="15">
    <source>
        <dbReference type="Proteomes" id="UP001165367"/>
    </source>
</evidence>
<keyword evidence="12" id="KW-0325">Glycoprotein</keyword>
<evidence type="ECO:0000256" key="11">
    <source>
        <dbReference type="ARBA" id="ARBA00023136"/>
    </source>
</evidence>
<evidence type="ECO:0000256" key="10">
    <source>
        <dbReference type="ARBA" id="ARBA00023049"/>
    </source>
</evidence>
<dbReference type="InterPro" id="IPR002816">
    <property type="entry name" value="TraB/PrgY/GumN_fam"/>
</dbReference>
<evidence type="ECO:0000256" key="4">
    <source>
        <dbReference type="ARBA" id="ARBA00022670"/>
    </source>
</evidence>
<comment type="cofactor">
    <cofactor evidence="2">
        <name>Co(2+)</name>
        <dbReference type="ChEBI" id="CHEBI:48828"/>
    </cofactor>
</comment>
<keyword evidence="11" id="KW-0472">Membrane</keyword>
<dbReference type="CDD" id="cd14789">
    <property type="entry name" value="Tiki"/>
    <property type="match status" value="1"/>
</dbReference>
<dbReference type="RefSeq" id="WP_237869012.1">
    <property type="nucleotide sequence ID" value="NZ_JAKLTR010000002.1"/>
</dbReference>
<keyword evidence="10" id="KW-0482">Metalloprotease</keyword>
<evidence type="ECO:0000256" key="3">
    <source>
        <dbReference type="ARBA" id="ARBA00004479"/>
    </source>
</evidence>
<dbReference type="EMBL" id="JAKLTR010000002">
    <property type="protein sequence ID" value="MCG2613589.1"/>
    <property type="molecule type" value="Genomic_DNA"/>
</dbReference>
<organism evidence="14 15">
    <name type="scientific">Terrimonas ginsenosidimutans</name>
    <dbReference type="NCBI Taxonomy" id="2908004"/>
    <lineage>
        <taxon>Bacteria</taxon>
        <taxon>Pseudomonadati</taxon>
        <taxon>Bacteroidota</taxon>
        <taxon>Chitinophagia</taxon>
        <taxon>Chitinophagales</taxon>
        <taxon>Chitinophagaceae</taxon>
        <taxon>Terrimonas</taxon>
    </lineage>
</organism>
<evidence type="ECO:0000256" key="5">
    <source>
        <dbReference type="ARBA" id="ARBA00022692"/>
    </source>
</evidence>
<evidence type="ECO:0000256" key="9">
    <source>
        <dbReference type="ARBA" id="ARBA00022989"/>
    </source>
</evidence>
<reference evidence="14" key="1">
    <citation type="submission" date="2022-01" db="EMBL/GenBank/DDBJ databases">
        <authorList>
            <person name="Jo J.-H."/>
            <person name="Im W.-T."/>
        </authorList>
    </citation>
    <scope>NUCLEOTIDE SEQUENCE</scope>
    <source>
        <strain evidence="14">NA20</strain>
    </source>
</reference>
<comment type="caution">
    <text evidence="14">The sequence shown here is derived from an EMBL/GenBank/DDBJ whole genome shotgun (WGS) entry which is preliminary data.</text>
</comment>
<keyword evidence="5" id="KW-0812">Transmembrane</keyword>
<evidence type="ECO:0000256" key="8">
    <source>
        <dbReference type="ARBA" id="ARBA00022801"/>
    </source>
</evidence>
<keyword evidence="6" id="KW-0479">Metal-binding</keyword>
<dbReference type="PANTHER" id="PTHR31120">
    <property type="entry name" value="METALLOPROTEASE TIKI"/>
    <property type="match status" value="1"/>
</dbReference>
<evidence type="ECO:0000256" key="13">
    <source>
        <dbReference type="SAM" id="SignalP"/>
    </source>
</evidence>
<feature type="signal peptide" evidence="13">
    <location>
        <begin position="1"/>
        <end position="19"/>
    </location>
</feature>
<feature type="chain" id="PRO_5047528616" evidence="13">
    <location>
        <begin position="20"/>
        <end position="307"/>
    </location>
</feature>
<keyword evidence="7 13" id="KW-0732">Signal</keyword>
<dbReference type="InterPro" id="IPR040230">
    <property type="entry name" value="TIKI1/2-like"/>
</dbReference>
<evidence type="ECO:0000313" key="14">
    <source>
        <dbReference type="EMBL" id="MCG2613589.1"/>
    </source>
</evidence>
<dbReference type="PANTHER" id="PTHR31120:SF6">
    <property type="entry name" value="METALLOPROTEASE TIKI HOMOLOG"/>
    <property type="match status" value="1"/>
</dbReference>
<keyword evidence="9" id="KW-1133">Transmembrane helix</keyword>
<accession>A0ABS9KMQ0</accession>
<keyword evidence="4" id="KW-0645">Protease</keyword>
<dbReference type="Proteomes" id="UP001165367">
    <property type="component" value="Unassembled WGS sequence"/>
</dbReference>
<evidence type="ECO:0000256" key="1">
    <source>
        <dbReference type="ARBA" id="ARBA00001936"/>
    </source>
</evidence>
<keyword evidence="8" id="KW-0378">Hydrolase</keyword>
<evidence type="ECO:0000256" key="7">
    <source>
        <dbReference type="ARBA" id="ARBA00022729"/>
    </source>
</evidence>
<gene>
    <name evidence="14" type="ORF">LZZ85_04825</name>
</gene>
<name>A0ABS9KMQ0_9BACT</name>
<keyword evidence="15" id="KW-1185">Reference proteome</keyword>
<sequence>MKRLGAGLLLTFLVLNSCAQKSKTKQANSTAEEKTLLWKISGNGLEKPSYLFGTIHVLCKDDAVLSDNLLTAIANADNVYLEVDLSNMLEAFSVLSKMQMKGDTTLKDLLSKEDYAKVRAHFEKEGTMLPFSVLEKYKPILASSLLMQGDLPCDKHTAMEQEIMTVAKKHSKKIKGLETMSYQAEVLDGIPYKMQAQQLVSYVDQAKNGDSTSQDFTRLMDAYREQDLHKLEALMLKDEAGIAEYSEILLFNRNRNWIEKMKQVLPGHSFVFAVGAGHLPGEQGVINLLRKAGYTVSPVANKTVKTI</sequence>
<protein>
    <submittedName>
        <fullName evidence="14">TraB/GumN family protein</fullName>
    </submittedName>
</protein>
<comment type="subcellular location">
    <subcellularLocation>
        <location evidence="3">Membrane</location>
        <topology evidence="3">Single-pass type I membrane protein</topology>
    </subcellularLocation>
</comment>
<evidence type="ECO:0000256" key="6">
    <source>
        <dbReference type="ARBA" id="ARBA00022723"/>
    </source>
</evidence>
<evidence type="ECO:0000256" key="12">
    <source>
        <dbReference type="ARBA" id="ARBA00023180"/>
    </source>
</evidence>
<dbReference type="Pfam" id="PF01963">
    <property type="entry name" value="TraB_PrgY_gumN"/>
    <property type="match status" value="1"/>
</dbReference>
<evidence type="ECO:0000256" key="2">
    <source>
        <dbReference type="ARBA" id="ARBA00001941"/>
    </source>
</evidence>
<proteinExistence type="predicted"/>